<evidence type="ECO:0000256" key="3">
    <source>
        <dbReference type="ARBA" id="ARBA00023159"/>
    </source>
</evidence>
<dbReference type="AlphaFoldDB" id="A0A6J5B4Q6"/>
<dbReference type="PANTHER" id="PTHR46796">
    <property type="entry name" value="HTH-TYPE TRANSCRIPTIONAL ACTIVATOR RHAS-RELATED"/>
    <property type="match status" value="1"/>
</dbReference>
<protein>
    <submittedName>
        <fullName evidence="6">HTH-type transcriptional activator RhaS</fullName>
    </submittedName>
</protein>
<evidence type="ECO:0000256" key="1">
    <source>
        <dbReference type="ARBA" id="ARBA00023015"/>
    </source>
</evidence>
<name>A0A6J5B4Q6_9BURK</name>
<dbReference type="InterPro" id="IPR018060">
    <property type="entry name" value="HTH_AraC"/>
</dbReference>
<dbReference type="InterPro" id="IPR003313">
    <property type="entry name" value="AraC-bd"/>
</dbReference>
<keyword evidence="4" id="KW-0804">Transcription</keyword>
<keyword evidence="7" id="KW-1185">Reference proteome</keyword>
<keyword evidence="3" id="KW-0010">Activator</keyword>
<dbReference type="PROSITE" id="PS00041">
    <property type="entry name" value="HTH_ARAC_FAMILY_1"/>
    <property type="match status" value="1"/>
</dbReference>
<dbReference type="Pfam" id="PF12833">
    <property type="entry name" value="HTH_18"/>
    <property type="match status" value="1"/>
</dbReference>
<dbReference type="SMART" id="SM00342">
    <property type="entry name" value="HTH_ARAC"/>
    <property type="match status" value="1"/>
</dbReference>
<reference evidence="6 7" key="1">
    <citation type="submission" date="2020-04" db="EMBL/GenBank/DDBJ databases">
        <authorList>
            <person name="De Canck E."/>
        </authorList>
    </citation>
    <scope>NUCLEOTIDE SEQUENCE [LARGE SCALE GENOMIC DNA]</scope>
    <source>
        <strain evidence="6 7">LMG 26845</strain>
    </source>
</reference>
<dbReference type="PROSITE" id="PS01124">
    <property type="entry name" value="HTH_ARAC_FAMILY_2"/>
    <property type="match status" value="1"/>
</dbReference>
<proteinExistence type="predicted"/>
<sequence>MALPMKDDLRYQPVPGTPGLVLGVARLVEFQFDRHYHVDYHIGLVTQGVQRQTFRGRSTLLGPGGIALMPPGEVHDGAGVADYGESYTLKTFRLSPDLMRDFIAEVSGGAPDERFLGTLIEEPALAARFMALHASWMADAAAGPLAHEAASLALMGALFARTGAVTPQAVRGGLALAHQRAVLDYCQAHLGDKIGLEDLARLCGLSRYQFLRRFALSVGLTPHAWLTRLRLERACGALARARAPIAQVAADVGFYDQSHFNRAFRTAYGVPPSAYRRAT</sequence>
<organism evidence="6 7">
    <name type="scientific">Achromobacter insuavis</name>
    <dbReference type="NCBI Taxonomy" id="1287735"/>
    <lineage>
        <taxon>Bacteria</taxon>
        <taxon>Pseudomonadati</taxon>
        <taxon>Pseudomonadota</taxon>
        <taxon>Betaproteobacteria</taxon>
        <taxon>Burkholderiales</taxon>
        <taxon>Alcaligenaceae</taxon>
        <taxon>Achromobacter</taxon>
    </lineage>
</organism>
<dbReference type="SUPFAM" id="SSF51215">
    <property type="entry name" value="Regulatory protein AraC"/>
    <property type="match status" value="1"/>
</dbReference>
<dbReference type="PRINTS" id="PR00032">
    <property type="entry name" value="HTHARAC"/>
</dbReference>
<dbReference type="InterPro" id="IPR018062">
    <property type="entry name" value="HTH_AraC-typ_CS"/>
</dbReference>
<keyword evidence="1" id="KW-0805">Transcription regulation</keyword>
<dbReference type="InterPro" id="IPR037923">
    <property type="entry name" value="HTH-like"/>
</dbReference>
<evidence type="ECO:0000256" key="4">
    <source>
        <dbReference type="ARBA" id="ARBA00023163"/>
    </source>
</evidence>
<dbReference type="Pfam" id="PF02311">
    <property type="entry name" value="AraC_binding"/>
    <property type="match status" value="1"/>
</dbReference>
<keyword evidence="2" id="KW-0238">DNA-binding</keyword>
<dbReference type="SUPFAM" id="SSF46689">
    <property type="entry name" value="Homeodomain-like"/>
    <property type="match status" value="2"/>
</dbReference>
<dbReference type="Proteomes" id="UP000507979">
    <property type="component" value="Unassembled WGS sequence"/>
</dbReference>
<evidence type="ECO:0000313" key="6">
    <source>
        <dbReference type="EMBL" id="CAB3690332.1"/>
    </source>
</evidence>
<gene>
    <name evidence="6" type="primary">rhaS_7</name>
    <name evidence="6" type="ORF">LMG26845_04712</name>
</gene>
<feature type="domain" description="HTH araC/xylS-type" evidence="5">
    <location>
        <begin position="180"/>
        <end position="278"/>
    </location>
</feature>
<dbReference type="InterPro" id="IPR050204">
    <property type="entry name" value="AraC_XylS_family_regulators"/>
</dbReference>
<evidence type="ECO:0000313" key="7">
    <source>
        <dbReference type="Proteomes" id="UP000507979"/>
    </source>
</evidence>
<dbReference type="GO" id="GO:0043565">
    <property type="term" value="F:sequence-specific DNA binding"/>
    <property type="evidence" value="ECO:0007669"/>
    <property type="project" value="InterPro"/>
</dbReference>
<dbReference type="EMBL" id="CADIJR010000061">
    <property type="protein sequence ID" value="CAB3690332.1"/>
    <property type="molecule type" value="Genomic_DNA"/>
</dbReference>
<dbReference type="InterPro" id="IPR009057">
    <property type="entry name" value="Homeodomain-like_sf"/>
</dbReference>
<dbReference type="InterPro" id="IPR020449">
    <property type="entry name" value="Tscrpt_reg_AraC-type_HTH"/>
</dbReference>
<dbReference type="PANTHER" id="PTHR46796:SF11">
    <property type="entry name" value="TRANSCRIPTIONAL REGULATOR-RELATED"/>
    <property type="match status" value="1"/>
</dbReference>
<dbReference type="Gene3D" id="1.10.10.60">
    <property type="entry name" value="Homeodomain-like"/>
    <property type="match status" value="1"/>
</dbReference>
<dbReference type="GO" id="GO:0003700">
    <property type="term" value="F:DNA-binding transcription factor activity"/>
    <property type="evidence" value="ECO:0007669"/>
    <property type="project" value="InterPro"/>
</dbReference>
<evidence type="ECO:0000256" key="2">
    <source>
        <dbReference type="ARBA" id="ARBA00023125"/>
    </source>
</evidence>
<evidence type="ECO:0000259" key="5">
    <source>
        <dbReference type="PROSITE" id="PS01124"/>
    </source>
</evidence>
<accession>A0A6J5B4Q6</accession>